<dbReference type="Pfam" id="PF02149">
    <property type="entry name" value="KA1"/>
    <property type="match status" value="1"/>
</dbReference>
<accession>A0A8R1UAU2</accession>
<dbReference type="GO" id="GO:0005634">
    <property type="term" value="C:nucleus"/>
    <property type="evidence" value="ECO:0000318"/>
    <property type="project" value="GO_Central"/>
</dbReference>
<sequence length="2695" mass="306079">MAISLGDGTKCAVKRISVQSNEFTTHNARREVNAMSQLDHAGIVPGIICHRFQETATVIYIQMEVPHEIDNKWCTYGSRCTRVGCKFIHPKECTGPCPTPGNCWMYHRPAPRQGCGPGFPPGPGFGPMPPPSFMPPAGIRYGFEPDFTYRQPPPPPGPGYGMDPRMGPVFPPPGHFPPSGYDPRYPPGNGGTGNGVAMLHPIRPVRRLPDSVLNNLLSRKRVKERDKIRRIVMKQPDFESTFRNSILSFFFGNILTTKTFTLIMADIVGYQQWLRRLQRHISYSFLNNYWCAKLAQDMEETKQSEMFKIPYFIVEEELKKEDDNQSCTLQRVAMDSMGNDYFIVPDCRLYVKVNVKLMLKLLMSRSSVIQLVRLRSEFDCTLIQINYINANKNSNEVLGKCWNFPQCPLHNSCKYIHPKLPCTKFPIQKCKLGWRCFFLHEPCPNDANCEEPNCAYEHWKSMPTYYRIPRGEEQNNKPRPVASVTPLVRKVSDQVSRAQQACGQSTGSSQEPKRRCGYFPRCYRIHTNDEFFHPTEKCKKLAAGQKCDGQWCLFLHGDCPSDGTCTDMRCIFEHHHSPTVVERRVLANKKKQGSLSRNPSMTNLSRINSMSNISLCSNTTGGRRKSVSFDFDSEDQCDVEKKSSTTAPSPGILRPMGTNRKGRCRFGEQCTNEECDYMHPREKCPVFPKCPLGGACRYKHEICKSDGVCINENCDFEHILRRPTTKYWCNDGSQCKRVNCKFIHPKLEKDIEILRRFPSYIPNYRGCNNASFVYIQMEVLCMYSLADWLKNRQDGARIFYWFNQIVSAVAYIHDRGIFHRDLKPRNILFSDPDTLKICDFGIATALTLNNGEELTSTYTSIDTQLYMAPEQTCGNYKSKVDIFALGLILAELCVSMTEQERSKTFNKYREGKPNDFLKNEPDTGMATGGGGGGTPHTGGRSGTIGPTSGAAAVQQLREYSTHGLSEPSPQGTPGGGGQTAIAAIHVEHEDHEQSRARGDDEIRNVLDANACDYEQRERYLLLCVHGDPATDSLVQWEMEVCKLPRLSLNGIHMEDIVGYRQWLSTLQRPHAFINNYWCALLAYDMGETKDTETFKIPYFILEEELMKEDNNIYLVKGQEPYISAPLRHYLVHLLKPYDENTNVLNVEVILRAFIQIKIDLPDGVLAPLKSYTLFHMLPTECKLWLLYEIRNHNKQASMPRTVATDSLGNVYFIVPECRLYVSMNSDRNQSVNLPIDEETLKGQPWETLYRFANSQSCLLLNPEGWNVVRKTFNLNDLIKAIDKDITFKQYPYRKEFQSFMGNLDPVPSTLLWQTVFSRAQLELLNIKLSHKPTIRQTNGSKTGDISTRSQISAHSFNSTTPSVKKKRCALAAGLLCDGLHCLFIHGRCPNDGSCTNLTCIYEHYKSPPVIERILAAKNQGYCGGPEVMQTKDGMWLQTSRPASGPSESKKRCAHFPKCTTIHKGNLFHPTETCRKLAAGQMCAGLNCLYIHGPCANDGSCTSMTCIYEHYKSPLVIERRLEMRKKRCPTISPELLHCFAKPGKAGNLKERYPTSYAKAMHHGKEPGSRHHLPELIGEITQNKDHSVHCEVYTYDENGFHPKFKIEDILGEGTYGIVFQSKSIGDGDINKLKDGLREVIAMTQLDYPGIVRYKNSWMENPPMEWQERKNLEKDFEIRRRFPSYIPKYRGCNNTASFVYIQMEVLCMYSLADWLKNRQDGARIFYWFNQIVSAVAYIHDRGIFHRDLKPRNILFSDPDTLKICDLGIATARTLRNGEELTSTYTSIGTPLYMAPEQTGGNYKSKVDIFALGLILAELCVSMTEQERSKTFKKYREGKPNDFLKNEPDTADFISWLTRVDPKQRPNSRFSHKQEPIILGTIVSIHFIRPTLLISFDCFLHFPANLFLILSRFANNMADIIRYRQWLATLPRQPAFLHSYWCALFAYDMEETKNSETFKISYFILEEELMKEDNNIYLVKGQEPYISAPLRHYLVHLLKPYDENTNVLNVEVILRAFIHNEIELPPGVFAPLHSSTHFHMIPSECKLWLLYMIRKPILSFPAVDCIALAIDEETLRGQPWEELYRFVNTQPCLLLSENPEGWDVVRNAFQFFKLNDLIYAIRPDITVRCTGHNLAKMTQSRDRTEFQDFLTGLDPLPPTPLWQTALSRTQLKRLNMLNNATPPTNVNDINPTIAAINLNENTPANKPEIKPRQKTSNQINGKCWNFPQCPLKHICKYVHPKIPCTKFPNCPRGWECLFLHEFCPNDADCVEPNCPYEHVMSKPTTLDPLLQFGPPFMQKLQPNLRPLLPRLSLDSSLHLLKRRSDAHPKCTKIHKAGQMCAGLYCLFVHGACANDGSCTSMTCIYEHYKSPLVIERRLEMRHKKGQTLSRAPSLSNLSTCSKRSRRSVNFDLYSDGESVVSDNKDTITQKPKSILKTTPQRDKCPAFPQYPNGGVCIFKHELCKNDGVCSKEDCDYDHLLPHPIANSWCKNGSRCTLTDCSELHPKECIGRCPTPGNCWMYHRISASAAPPPAPPIPITPPTPAPRTTAPRAQTVGTGREPQGTGQRTERHDPGSQSMGPQGMGPQSFPGYGHASPYGHPGYGYGQPAYGYGPGYAPGYWQHPGYGGYAPGVHYDPRYGPGPGPRGGFPAPVPGFIPPNPPPLSHFSERESPPPGYGEMSEQERTMFERKHELGESTRL</sequence>
<dbReference type="InterPro" id="IPR040366">
    <property type="entry name" value="Nab2/ZC3H14"/>
</dbReference>
<keyword evidence="8" id="KW-0677">Repeat</keyword>
<dbReference type="SMART" id="SM00356">
    <property type="entry name" value="ZnF_C3H1"/>
    <property type="match status" value="8"/>
</dbReference>
<dbReference type="GO" id="GO:0005737">
    <property type="term" value="C:cytoplasm"/>
    <property type="evidence" value="ECO:0000318"/>
    <property type="project" value="GO_Central"/>
</dbReference>
<evidence type="ECO:0000256" key="7">
    <source>
        <dbReference type="ARBA" id="ARBA00022723"/>
    </source>
</evidence>
<dbReference type="SMART" id="SM00220">
    <property type="entry name" value="S_TKc"/>
    <property type="match status" value="2"/>
</dbReference>
<dbReference type="Pfam" id="PF00069">
    <property type="entry name" value="Pkinase"/>
    <property type="match status" value="2"/>
</dbReference>
<evidence type="ECO:0000256" key="5">
    <source>
        <dbReference type="ARBA" id="ARBA00022527"/>
    </source>
</evidence>
<dbReference type="PANTHER" id="PTHR14738:SF29">
    <property type="entry name" value="ZINC FINGER CCCH DOMAIN-CONTAINING PROTEIN 14"/>
    <property type="match status" value="1"/>
</dbReference>
<dbReference type="InterPro" id="IPR000571">
    <property type="entry name" value="Znf_CCCH"/>
</dbReference>
<feature type="compositionally biased region" description="Gly residues" evidence="17">
    <location>
        <begin position="926"/>
        <end position="942"/>
    </location>
</feature>
<evidence type="ECO:0000256" key="3">
    <source>
        <dbReference type="ARBA" id="ARBA00012513"/>
    </source>
</evidence>
<keyword evidence="10" id="KW-0863">Zinc-finger</keyword>
<dbReference type="InterPro" id="IPR028375">
    <property type="entry name" value="KA1/Ssp2_C"/>
</dbReference>
<dbReference type="EC" id="2.7.11.1" evidence="3"/>
<evidence type="ECO:0000256" key="14">
    <source>
        <dbReference type="ARBA" id="ARBA00023242"/>
    </source>
</evidence>
<feature type="compositionally biased region" description="Basic and acidic residues" evidence="17">
    <location>
        <begin position="2677"/>
        <end position="2695"/>
    </location>
</feature>
<dbReference type="EnsemblMetazoa" id="PPA12932.1">
    <property type="protein sequence ID" value="PPA12932.1"/>
    <property type="gene ID" value="WBGene00102486"/>
</dbReference>
<comment type="catalytic activity">
    <reaction evidence="15">
        <text>L-threonyl-[protein] + ATP = O-phospho-L-threonyl-[protein] + ADP + H(+)</text>
        <dbReference type="Rhea" id="RHEA:46608"/>
        <dbReference type="Rhea" id="RHEA-COMP:11060"/>
        <dbReference type="Rhea" id="RHEA-COMP:11605"/>
        <dbReference type="ChEBI" id="CHEBI:15378"/>
        <dbReference type="ChEBI" id="CHEBI:30013"/>
        <dbReference type="ChEBI" id="CHEBI:30616"/>
        <dbReference type="ChEBI" id="CHEBI:61977"/>
        <dbReference type="ChEBI" id="CHEBI:456216"/>
        <dbReference type="EC" id="2.7.11.1"/>
    </reaction>
</comment>
<evidence type="ECO:0000256" key="2">
    <source>
        <dbReference type="ARBA" id="ARBA00008423"/>
    </source>
</evidence>
<dbReference type="PROSITE" id="PS50011">
    <property type="entry name" value="PROTEIN_KINASE_DOM"/>
    <property type="match status" value="2"/>
</dbReference>
<evidence type="ECO:0000256" key="17">
    <source>
        <dbReference type="SAM" id="MobiDB-lite"/>
    </source>
</evidence>
<evidence type="ECO:0000256" key="9">
    <source>
        <dbReference type="ARBA" id="ARBA00022741"/>
    </source>
</evidence>
<dbReference type="SUPFAM" id="SSF103243">
    <property type="entry name" value="KA1-like"/>
    <property type="match status" value="1"/>
</dbReference>
<comment type="similarity">
    <text evidence="2">Belongs to the ZC3H14 family.</text>
</comment>
<dbReference type="InterPro" id="IPR001772">
    <property type="entry name" value="KA1_dom"/>
</dbReference>
<dbReference type="Gene3D" id="3.30.310.80">
    <property type="entry name" value="Kinase associated domain 1, KA1"/>
    <property type="match status" value="1"/>
</dbReference>
<evidence type="ECO:0000256" key="6">
    <source>
        <dbReference type="ARBA" id="ARBA00022679"/>
    </source>
</evidence>
<feature type="region of interest" description="Disordered" evidence="17">
    <location>
        <begin position="2637"/>
        <end position="2695"/>
    </location>
</feature>
<gene>
    <name evidence="19" type="primary">WBGene00102486</name>
</gene>
<dbReference type="GO" id="GO:0008143">
    <property type="term" value="F:poly(A) binding"/>
    <property type="evidence" value="ECO:0000318"/>
    <property type="project" value="GO_Central"/>
</dbReference>
<comment type="subcellular location">
    <subcellularLocation>
        <location evidence="1">Nucleus</location>
    </subcellularLocation>
</comment>
<dbReference type="GO" id="GO:0004674">
    <property type="term" value="F:protein serine/threonine kinase activity"/>
    <property type="evidence" value="ECO:0007669"/>
    <property type="project" value="UniProtKB-KW"/>
</dbReference>
<proteinExistence type="inferred from homology"/>
<organism evidence="19 20">
    <name type="scientific">Pristionchus pacificus</name>
    <name type="common">Parasitic nematode worm</name>
    <dbReference type="NCBI Taxonomy" id="54126"/>
    <lineage>
        <taxon>Eukaryota</taxon>
        <taxon>Metazoa</taxon>
        <taxon>Ecdysozoa</taxon>
        <taxon>Nematoda</taxon>
        <taxon>Chromadorea</taxon>
        <taxon>Rhabditida</taxon>
        <taxon>Rhabditina</taxon>
        <taxon>Diplogasteromorpha</taxon>
        <taxon>Diplogasteroidea</taxon>
        <taxon>Neodiplogasteridae</taxon>
        <taxon>Pristionchus</taxon>
    </lineage>
</organism>
<keyword evidence="14" id="KW-0539">Nucleus</keyword>
<evidence type="ECO:0000256" key="8">
    <source>
        <dbReference type="ARBA" id="ARBA00022737"/>
    </source>
</evidence>
<dbReference type="InterPro" id="IPR008271">
    <property type="entry name" value="Ser/Thr_kinase_AS"/>
</dbReference>
<dbReference type="Gene3D" id="4.10.1000.30">
    <property type="match status" value="1"/>
</dbReference>
<evidence type="ECO:0000256" key="4">
    <source>
        <dbReference type="ARBA" id="ARBA00015071"/>
    </source>
</evidence>
<feature type="compositionally biased region" description="Pro residues" evidence="17">
    <location>
        <begin position="2526"/>
        <end position="2540"/>
    </location>
</feature>
<evidence type="ECO:0000256" key="1">
    <source>
        <dbReference type="ARBA" id="ARBA00004123"/>
    </source>
</evidence>
<dbReference type="InterPro" id="IPR011009">
    <property type="entry name" value="Kinase-like_dom_sf"/>
</dbReference>
<feature type="domain" description="Protein kinase" evidence="18">
    <location>
        <begin position="1602"/>
        <end position="1874"/>
    </location>
</feature>
<dbReference type="Gene3D" id="1.10.510.10">
    <property type="entry name" value="Transferase(Phosphotransferase) domain 1"/>
    <property type="match status" value="2"/>
</dbReference>
<feature type="compositionally biased region" description="Basic and acidic residues" evidence="17">
    <location>
        <begin position="903"/>
        <end position="921"/>
    </location>
</feature>
<dbReference type="Gene3D" id="4.10.1000.40">
    <property type="match status" value="2"/>
</dbReference>
<dbReference type="SUPFAM" id="SSF56112">
    <property type="entry name" value="Protein kinase-like (PK-like)"/>
    <property type="match status" value="2"/>
</dbReference>
<evidence type="ECO:0000256" key="13">
    <source>
        <dbReference type="ARBA" id="ARBA00022840"/>
    </source>
</evidence>
<reference evidence="19" key="2">
    <citation type="submission" date="2022-06" db="UniProtKB">
        <authorList>
            <consortium name="EnsemblMetazoa"/>
        </authorList>
    </citation>
    <scope>IDENTIFICATION</scope>
    <source>
        <strain evidence="19">PS312</strain>
    </source>
</reference>
<feature type="region of interest" description="Disordered" evidence="17">
    <location>
        <begin position="2526"/>
        <end position="2588"/>
    </location>
</feature>
<keyword evidence="9" id="KW-0547">Nucleotide-binding</keyword>
<evidence type="ECO:0000313" key="20">
    <source>
        <dbReference type="Proteomes" id="UP000005239"/>
    </source>
</evidence>
<dbReference type="PROSITE" id="PS00108">
    <property type="entry name" value="PROTEIN_KINASE_ST"/>
    <property type="match status" value="2"/>
</dbReference>
<evidence type="ECO:0000256" key="15">
    <source>
        <dbReference type="ARBA" id="ARBA00047899"/>
    </source>
</evidence>
<dbReference type="Proteomes" id="UP000005239">
    <property type="component" value="Unassembled WGS sequence"/>
</dbReference>
<evidence type="ECO:0000259" key="18">
    <source>
        <dbReference type="PROSITE" id="PS50011"/>
    </source>
</evidence>
<keyword evidence="7" id="KW-0479">Metal-binding</keyword>
<name>A0A8R1UAU2_PRIPA</name>
<dbReference type="PANTHER" id="PTHR14738">
    <property type="entry name" value="ZINC FINGER CCCH DOMAIN-CONTAINING PROTEIN 14"/>
    <property type="match status" value="1"/>
</dbReference>
<dbReference type="GO" id="GO:0043488">
    <property type="term" value="P:regulation of mRNA stability"/>
    <property type="evidence" value="ECO:0000318"/>
    <property type="project" value="GO_Central"/>
</dbReference>
<keyword evidence="20" id="KW-1185">Reference proteome</keyword>
<dbReference type="InterPro" id="IPR000719">
    <property type="entry name" value="Prot_kinase_dom"/>
</dbReference>
<evidence type="ECO:0000256" key="11">
    <source>
        <dbReference type="ARBA" id="ARBA00022777"/>
    </source>
</evidence>
<protein>
    <recommendedName>
        <fullName evidence="4">Zinc finger CCCH domain-containing protein 14</fullName>
        <ecNumber evidence="3">2.7.11.1</ecNumber>
    </recommendedName>
</protein>
<keyword evidence="11" id="KW-0418">Kinase</keyword>
<comment type="catalytic activity">
    <reaction evidence="16">
        <text>L-seryl-[protein] + ATP = O-phospho-L-seryl-[protein] + ADP + H(+)</text>
        <dbReference type="Rhea" id="RHEA:17989"/>
        <dbReference type="Rhea" id="RHEA-COMP:9863"/>
        <dbReference type="Rhea" id="RHEA-COMP:11604"/>
        <dbReference type="ChEBI" id="CHEBI:15378"/>
        <dbReference type="ChEBI" id="CHEBI:29999"/>
        <dbReference type="ChEBI" id="CHEBI:30616"/>
        <dbReference type="ChEBI" id="CHEBI:83421"/>
        <dbReference type="ChEBI" id="CHEBI:456216"/>
        <dbReference type="EC" id="2.7.11.1"/>
    </reaction>
</comment>
<keyword evidence="5" id="KW-0723">Serine/threonine-protein kinase</keyword>
<dbReference type="GO" id="GO:0008270">
    <property type="term" value="F:zinc ion binding"/>
    <property type="evidence" value="ECO:0007669"/>
    <property type="project" value="UniProtKB-KW"/>
</dbReference>
<feature type="compositionally biased region" description="Pro residues" evidence="17">
    <location>
        <begin position="2646"/>
        <end position="2659"/>
    </location>
</feature>
<evidence type="ECO:0000256" key="10">
    <source>
        <dbReference type="ARBA" id="ARBA00022771"/>
    </source>
</evidence>
<evidence type="ECO:0000313" key="19">
    <source>
        <dbReference type="EnsemblMetazoa" id="PPA12932.1"/>
    </source>
</evidence>
<dbReference type="GO" id="GO:0005524">
    <property type="term" value="F:ATP binding"/>
    <property type="evidence" value="ECO:0007669"/>
    <property type="project" value="UniProtKB-KW"/>
</dbReference>
<reference evidence="20" key="1">
    <citation type="journal article" date="2008" name="Nat. Genet.">
        <title>The Pristionchus pacificus genome provides a unique perspective on nematode lifestyle and parasitism.</title>
        <authorList>
            <person name="Dieterich C."/>
            <person name="Clifton S.W."/>
            <person name="Schuster L.N."/>
            <person name="Chinwalla A."/>
            <person name="Delehaunty K."/>
            <person name="Dinkelacker I."/>
            <person name="Fulton L."/>
            <person name="Fulton R."/>
            <person name="Godfrey J."/>
            <person name="Minx P."/>
            <person name="Mitreva M."/>
            <person name="Roeseler W."/>
            <person name="Tian H."/>
            <person name="Witte H."/>
            <person name="Yang S.P."/>
            <person name="Wilson R.K."/>
            <person name="Sommer R.J."/>
        </authorList>
    </citation>
    <scope>NUCLEOTIDE SEQUENCE [LARGE SCALE GENOMIC DNA]</scope>
    <source>
        <strain evidence="20">PS312</strain>
    </source>
</reference>
<keyword evidence="12" id="KW-0862">Zinc</keyword>
<evidence type="ECO:0000256" key="16">
    <source>
        <dbReference type="ARBA" id="ARBA00048679"/>
    </source>
</evidence>
<feature type="region of interest" description="Disordered" evidence="17">
    <location>
        <begin position="903"/>
        <end position="947"/>
    </location>
</feature>
<dbReference type="FunFam" id="1.10.510.10:FF:001020">
    <property type="entry name" value="Transmembrane ion channel"/>
    <property type="match status" value="2"/>
</dbReference>
<dbReference type="Gene3D" id="3.30.200.20">
    <property type="entry name" value="Phosphorylase Kinase, domain 1"/>
    <property type="match status" value="2"/>
</dbReference>
<evidence type="ECO:0000256" key="12">
    <source>
        <dbReference type="ARBA" id="ARBA00022833"/>
    </source>
</evidence>
<feature type="domain" description="Protein kinase" evidence="18">
    <location>
        <begin position="650"/>
        <end position="1073"/>
    </location>
</feature>
<keyword evidence="6" id="KW-0808">Transferase</keyword>
<keyword evidence="13" id="KW-0067">ATP-binding</keyword>